<accession>A0A563VSH6</accession>
<evidence type="ECO:0000313" key="1">
    <source>
        <dbReference type="EMBL" id="VEP14361.1"/>
    </source>
</evidence>
<keyword evidence="2" id="KW-1185">Reference proteome</keyword>
<sequence>MFGVACFGFLNFISISVRLKSSKNPPYFPISCSSLLNLTIESHDARVARRGASPLGRSDSTRKPYPFGVPKGIYAERYP</sequence>
<evidence type="ECO:0000313" key="2">
    <source>
        <dbReference type="Proteomes" id="UP000320055"/>
    </source>
</evidence>
<protein>
    <submittedName>
        <fullName evidence="1">Uncharacterized protein</fullName>
    </submittedName>
</protein>
<dbReference type="AlphaFoldDB" id="A0A563VSH6"/>
<name>A0A563VSH6_9CYAN</name>
<organism evidence="1 2">
    <name type="scientific">Hyella patelloides LEGE 07179</name>
    <dbReference type="NCBI Taxonomy" id="945734"/>
    <lineage>
        <taxon>Bacteria</taxon>
        <taxon>Bacillati</taxon>
        <taxon>Cyanobacteriota</taxon>
        <taxon>Cyanophyceae</taxon>
        <taxon>Pleurocapsales</taxon>
        <taxon>Hyellaceae</taxon>
        <taxon>Hyella</taxon>
    </lineage>
</organism>
<dbReference type="EMBL" id="CAACVJ010000179">
    <property type="protein sequence ID" value="VEP14361.1"/>
    <property type="molecule type" value="Genomic_DNA"/>
</dbReference>
<reference evidence="1 2" key="1">
    <citation type="submission" date="2019-01" db="EMBL/GenBank/DDBJ databases">
        <authorList>
            <person name="Brito A."/>
        </authorList>
    </citation>
    <scope>NUCLEOTIDE SEQUENCE [LARGE SCALE GENOMIC DNA]</scope>
    <source>
        <strain evidence="1">1</strain>
    </source>
</reference>
<proteinExistence type="predicted"/>
<dbReference type="Proteomes" id="UP000320055">
    <property type="component" value="Unassembled WGS sequence"/>
</dbReference>
<gene>
    <name evidence="1" type="ORF">H1P_260012</name>
</gene>